<reference evidence="2" key="2">
    <citation type="journal article" date="2021" name="Syst. Appl. Microbiol.">
        <title>Roseomonas hellenica sp. nov., isolated from roots of wild-growing Alkanna tinctoria.</title>
        <authorList>
            <person name="Rat A."/>
            <person name="Naranjo H.D."/>
            <person name="Lebbe L."/>
            <person name="Cnockaert M."/>
            <person name="Krigas N."/>
            <person name="Grigoriadou K."/>
            <person name="Maloupa E."/>
            <person name="Willems A."/>
        </authorList>
    </citation>
    <scope>NUCLEOTIDE SEQUENCE</scope>
    <source>
        <strain evidence="2">LMG 28251</strain>
    </source>
</reference>
<organism evidence="2 3">
    <name type="scientific">Plastoroseomonas arctica</name>
    <dbReference type="NCBI Taxonomy" id="1509237"/>
    <lineage>
        <taxon>Bacteria</taxon>
        <taxon>Pseudomonadati</taxon>
        <taxon>Pseudomonadota</taxon>
        <taxon>Alphaproteobacteria</taxon>
        <taxon>Acetobacterales</taxon>
        <taxon>Acetobacteraceae</taxon>
        <taxon>Plastoroseomonas</taxon>
    </lineage>
</organism>
<comment type="caution">
    <text evidence="2">The sequence shown here is derived from an EMBL/GenBank/DDBJ whole genome shotgun (WGS) entry which is preliminary data.</text>
</comment>
<protein>
    <recommendedName>
        <fullName evidence="4">Calcium-binding protein</fullName>
    </recommendedName>
</protein>
<sequence>MTQTSPLRTSDLVDRLGVATHLAYTDGGYRELSATTNALGYLGIDHVRDEVTNPAFDPYGQAHFAQAAAAGIHFTFLVDGRVNPATEVARIHAIEQATRGAVTAIEGPNEVNNFPFSYQGQGGTAAAQAYMRDLFNAVQADPLLRDITVTGFTDYPNHASTSDASTIHPYAKNGDQPLARIQADMADQNAVDPGKPFFITETGYHTQINPTVGWEGVSEAVQAKLVLNTYMDGVLLGAKEVYVYELLDAYAGNTQEEHFGLFRLDNSPKPAATAIHNLTTILADTAGNAGSFATQALDLTVTNAPAAGHTLLTEKSNGSYQVITWAEPDIWNQDTNQAIAVGATNETIGFGRSFATVEVFDPLLGSSPIQILHNVNTVTVGVTDHPLIIQLSGATGGQAPVTVPVPPASPGISPSPSSNQPESLRSGPVDDVFYLGHNPDVLAAGIDAKTHYDNYGRFEGRNPDAYFDTAGYLGTYRDVAAAGMNPLDHYLIYGWREGRDPSAKFDGDAYLAANPDVAAAGMNPLVHFLAYGRAEGRHAFDDGLIN</sequence>
<dbReference type="SUPFAM" id="SSF51445">
    <property type="entry name" value="(Trans)glycosidases"/>
    <property type="match status" value="1"/>
</dbReference>
<dbReference type="Proteomes" id="UP001196068">
    <property type="component" value="Unassembled WGS sequence"/>
</dbReference>
<name>A0AAF1KLW4_9PROT</name>
<evidence type="ECO:0008006" key="4">
    <source>
        <dbReference type="Google" id="ProtNLM"/>
    </source>
</evidence>
<dbReference type="RefSeq" id="WP_211874125.1">
    <property type="nucleotide sequence ID" value="NZ_JAAEDH010000009.1"/>
</dbReference>
<reference evidence="2" key="1">
    <citation type="submission" date="2020-01" db="EMBL/GenBank/DDBJ databases">
        <authorList>
            <person name="Rat A."/>
        </authorList>
    </citation>
    <scope>NUCLEOTIDE SEQUENCE</scope>
    <source>
        <strain evidence="2">LMG 28251</strain>
    </source>
</reference>
<evidence type="ECO:0000256" key="1">
    <source>
        <dbReference type="SAM" id="MobiDB-lite"/>
    </source>
</evidence>
<accession>A0AAF1KLW4</accession>
<feature type="region of interest" description="Disordered" evidence="1">
    <location>
        <begin position="400"/>
        <end position="428"/>
    </location>
</feature>
<dbReference type="Gene3D" id="3.20.20.80">
    <property type="entry name" value="Glycosidases"/>
    <property type="match status" value="1"/>
</dbReference>
<dbReference type="InterPro" id="IPR017853">
    <property type="entry name" value="GH"/>
</dbReference>
<dbReference type="AlphaFoldDB" id="A0AAF1KLW4"/>
<evidence type="ECO:0000313" key="2">
    <source>
        <dbReference type="EMBL" id="MBR0655286.1"/>
    </source>
</evidence>
<evidence type="ECO:0000313" key="3">
    <source>
        <dbReference type="Proteomes" id="UP001196068"/>
    </source>
</evidence>
<feature type="compositionally biased region" description="Low complexity" evidence="1">
    <location>
        <begin position="410"/>
        <end position="421"/>
    </location>
</feature>
<dbReference type="EMBL" id="JAAEDH010000009">
    <property type="protein sequence ID" value="MBR0655286.1"/>
    <property type="molecule type" value="Genomic_DNA"/>
</dbReference>
<proteinExistence type="predicted"/>
<keyword evidence="3" id="KW-1185">Reference proteome</keyword>
<gene>
    <name evidence="2" type="ORF">GXW79_09345</name>
</gene>